<gene>
    <name evidence="1" type="ordered locus">Igni_0797</name>
</gene>
<dbReference type="KEGG" id="iho:Igni_0797"/>
<organism evidence="1 2">
    <name type="scientific">Ignicoccus hospitalis (strain KIN4/I / DSM 18386 / JCM 14125)</name>
    <dbReference type="NCBI Taxonomy" id="453591"/>
    <lineage>
        <taxon>Archaea</taxon>
        <taxon>Thermoproteota</taxon>
        <taxon>Thermoprotei</taxon>
        <taxon>Desulfurococcales</taxon>
        <taxon>Desulfurococcaceae</taxon>
        <taxon>Ignicoccus</taxon>
    </lineage>
</organism>
<dbReference type="GeneID" id="5562683"/>
<evidence type="ECO:0000313" key="2">
    <source>
        <dbReference type="Proteomes" id="UP000000262"/>
    </source>
</evidence>
<keyword evidence="2" id="KW-1185">Reference proteome</keyword>
<evidence type="ECO:0000313" key="1">
    <source>
        <dbReference type="EMBL" id="ABU81979.1"/>
    </source>
</evidence>
<dbReference type="AlphaFoldDB" id="A8AAM7"/>
<dbReference type="STRING" id="453591.Igni_0797"/>
<accession>A8AAM7</accession>
<dbReference type="HOGENOM" id="CLU_053469_0_0_2"/>
<protein>
    <submittedName>
        <fullName evidence="1">Uncharacterized protein</fullName>
    </submittedName>
</protein>
<dbReference type="eggNOG" id="arCOG04032">
    <property type="taxonomic scope" value="Archaea"/>
</dbReference>
<dbReference type="EMBL" id="CP000816">
    <property type="protein sequence ID" value="ABU81979.1"/>
    <property type="molecule type" value="Genomic_DNA"/>
</dbReference>
<proteinExistence type="predicted"/>
<dbReference type="Proteomes" id="UP000000262">
    <property type="component" value="Chromosome"/>
</dbReference>
<reference evidence="1 2" key="1">
    <citation type="journal article" date="2008" name="Genome Biol.">
        <title>A genomic analysis of the archaeal system Ignicoccus hospitalis-Nanoarchaeum equitans.</title>
        <authorList>
            <person name="Podar M."/>
            <person name="Anderson I."/>
            <person name="Makarova K.S."/>
            <person name="Elkins J.G."/>
            <person name="Ivanova N."/>
            <person name="Wall M.A."/>
            <person name="Lykidis A."/>
            <person name="Mavromatis K."/>
            <person name="Sun H."/>
            <person name="Hudson M.E."/>
            <person name="Chen W."/>
            <person name="Deciu C."/>
            <person name="Hutchison D."/>
            <person name="Eads J.R."/>
            <person name="Anderson A."/>
            <person name="Fernandes F."/>
            <person name="Szeto E."/>
            <person name="Lapidus A."/>
            <person name="Kyrpides N.C."/>
            <person name="Saier M.H.Jr."/>
            <person name="Richardson P.M."/>
            <person name="Rachel R."/>
            <person name="Huber H."/>
            <person name="Eisen J.A."/>
            <person name="Koonin E.V."/>
            <person name="Keller M."/>
            <person name="Stetter K.O."/>
        </authorList>
    </citation>
    <scope>NUCLEOTIDE SEQUENCE [LARGE SCALE GENOMIC DNA]</scope>
    <source>
        <strain evidence="2">KIN4/I / DSM 18386 / JCM 14125</strain>
    </source>
</reference>
<dbReference type="OrthoDB" id="31058at2157"/>
<name>A8AAM7_IGNH4</name>
<dbReference type="RefSeq" id="WP_012122943.1">
    <property type="nucleotide sequence ID" value="NC_009776.1"/>
</dbReference>
<sequence>MKDTPFAKVTEELIEYLKMRWLGFEGEGEFARYWNGEPIIFEGELEGWLKRFPWARTVYASADLYRGKERLASDVVLKVRPDAWEAVARAVKREGASPWFLSNSSEVYVLVSRKCFSSLKRVTPSYVARKLAEEAGLEVFYEALTVERFPPAPYTYSSSGPFLPLRRPNEEAIDVCEGSLEEFVKRCEEGAPREFAHPGRFPVMALLQAVRYYLVMGNLMKALSFGLNRAIFYAWLKYYYNPRSARRPPGYDEKVLKKIEKLRPLSPLKDKAPLCGEWFCMGDKPQRPEDFYAQVWRRFERSGLPFEIAWDKALDYVSSFPYSVLINPNSFFKLVYEPVRDDFSRVIEHKARRRATLSDFFQRGSR</sequence>